<dbReference type="AlphaFoldDB" id="A0A151MAI2"/>
<comment type="caution">
    <text evidence="1">The sequence shown here is derived from an EMBL/GenBank/DDBJ whole genome shotgun (WGS) entry which is preliminary data.</text>
</comment>
<dbReference type="Proteomes" id="UP000050525">
    <property type="component" value="Unassembled WGS sequence"/>
</dbReference>
<evidence type="ECO:0000313" key="1">
    <source>
        <dbReference type="EMBL" id="KYO21489.1"/>
    </source>
</evidence>
<name>A0A151MAI2_ALLMI</name>
<organism evidence="1 2">
    <name type="scientific">Alligator mississippiensis</name>
    <name type="common">American alligator</name>
    <dbReference type="NCBI Taxonomy" id="8496"/>
    <lineage>
        <taxon>Eukaryota</taxon>
        <taxon>Metazoa</taxon>
        <taxon>Chordata</taxon>
        <taxon>Craniata</taxon>
        <taxon>Vertebrata</taxon>
        <taxon>Euteleostomi</taxon>
        <taxon>Archelosauria</taxon>
        <taxon>Archosauria</taxon>
        <taxon>Crocodylia</taxon>
        <taxon>Alligatoridae</taxon>
        <taxon>Alligatorinae</taxon>
        <taxon>Alligator</taxon>
    </lineage>
</organism>
<keyword evidence="2" id="KW-1185">Reference proteome</keyword>
<protein>
    <submittedName>
        <fullName evidence="1">Uncharacterized protein</fullName>
    </submittedName>
</protein>
<sequence length="68" mass="7458">MPGLQKMLPHVCFSHVIKTCILHVGFYSEEHTNTNTLSLCLKKSGSQLLTPTPELGTPGCRGTFMTHS</sequence>
<accession>A0A151MAI2</accession>
<gene>
    <name evidence="1" type="ORF">Y1Q_0001683</name>
</gene>
<dbReference type="EMBL" id="AKHW03006295">
    <property type="protein sequence ID" value="KYO21489.1"/>
    <property type="molecule type" value="Genomic_DNA"/>
</dbReference>
<evidence type="ECO:0000313" key="2">
    <source>
        <dbReference type="Proteomes" id="UP000050525"/>
    </source>
</evidence>
<proteinExistence type="predicted"/>
<reference evidence="1 2" key="1">
    <citation type="journal article" date="2012" name="Genome Biol.">
        <title>Sequencing three crocodilian genomes to illuminate the evolution of archosaurs and amniotes.</title>
        <authorList>
            <person name="St John J.A."/>
            <person name="Braun E.L."/>
            <person name="Isberg S.R."/>
            <person name="Miles L.G."/>
            <person name="Chong A.Y."/>
            <person name="Gongora J."/>
            <person name="Dalzell P."/>
            <person name="Moran C."/>
            <person name="Bed'hom B."/>
            <person name="Abzhanov A."/>
            <person name="Burgess S.C."/>
            <person name="Cooksey A.M."/>
            <person name="Castoe T.A."/>
            <person name="Crawford N.G."/>
            <person name="Densmore L.D."/>
            <person name="Drew J.C."/>
            <person name="Edwards S.V."/>
            <person name="Faircloth B.C."/>
            <person name="Fujita M.K."/>
            <person name="Greenwold M.J."/>
            <person name="Hoffmann F.G."/>
            <person name="Howard J.M."/>
            <person name="Iguchi T."/>
            <person name="Janes D.E."/>
            <person name="Khan S.Y."/>
            <person name="Kohno S."/>
            <person name="de Koning A.J."/>
            <person name="Lance S.L."/>
            <person name="McCarthy F.M."/>
            <person name="McCormack J.E."/>
            <person name="Merchant M.E."/>
            <person name="Peterson D.G."/>
            <person name="Pollock D.D."/>
            <person name="Pourmand N."/>
            <person name="Raney B.J."/>
            <person name="Roessler K.A."/>
            <person name="Sanford J.R."/>
            <person name="Sawyer R.H."/>
            <person name="Schmidt C.J."/>
            <person name="Triplett E.W."/>
            <person name="Tuberville T.D."/>
            <person name="Venegas-Anaya M."/>
            <person name="Howard J.T."/>
            <person name="Jarvis E.D."/>
            <person name="Guillette L.J.Jr."/>
            <person name="Glenn T.C."/>
            <person name="Green R.E."/>
            <person name="Ray D.A."/>
        </authorList>
    </citation>
    <scope>NUCLEOTIDE SEQUENCE [LARGE SCALE GENOMIC DNA]</scope>
    <source>
        <strain evidence="1">KSC_2009_1</strain>
    </source>
</reference>